<evidence type="ECO:0000313" key="4">
    <source>
        <dbReference type="EnsemblPlants" id="EMT16135"/>
    </source>
</evidence>
<sequence>MPDLYGLLSTDSLCLGPLDPVSNIIPTTLALLPTTLVEVEAKTESDETESDDESTRSKRKRRRPGFDPWHEVACRSAHSLMAFLVAYFGCINEAQAFRYLYRAGANLLLAVMLVQHDLYHTKEEALDPESDRTKAALEWAATSAGHCSPATFAQVMAIRLKQGDLDLFNKHLFSANDPLTAEDAQEIHRGLHMMMTPMCVANISNTKDGLVVHVRHNLDDSAIWSETKPLVSSSAAADTRITSTTFRCDGTAITSLQSGLPSKLQDCLTIADFQKHILIASILMAGHCYGPCDPLSNIIINSVWHETCGSILPASDRMMLKEYNDILDPLSLLRLVVRSLEGLANLALSVDPQSSIARALEKLCSARCDLVDMLSSAPKIDEIPFHEAAMAARQPLPLQLGEFHRMLLLDPEGRKLLVSHITKAQTSGVVLFYDKIREDVVALWRDYKTAPWYQPPVQAPAPELSVEALRRVSSVRSQYEHWRSWLRSKIEQVLKDYTDHHFWGPKYELDFIIGMDQRREGCAPFTDTCYLVNFMATSDENVPRTLFYAELWGVTRKPRTAAFCCPLPYAYAGRCYYDMICARKIVYPDDAKYIRDDDITHKGTRSVDGMLEMDLVHFSSELDVELARNLNMSDSQDEPNEPSSDSWAPDESSPDSDSEDESVSRDERVFSPPWLRLDRSSLDSHFPLLLTYILVWRCGAGILLGWGLFRVGGQLQRRVHRRDQVAVVHQRDEHEVRRRGGLGGNVVRACSLAWHAILLLERDILLLERDGEATTARLSTMMRSTSISVRFVAASLSTTVSVSDVLHTRTSYRTYEQAQ</sequence>
<feature type="domain" description="PIR2-like helical" evidence="3">
    <location>
        <begin position="277"/>
        <end position="371"/>
    </location>
</feature>
<feature type="domain" description="PIR2-like helical" evidence="3">
    <location>
        <begin position="8"/>
        <end position="113"/>
    </location>
</feature>
<reference evidence="4" key="1">
    <citation type="submission" date="2015-06" db="UniProtKB">
        <authorList>
            <consortium name="EnsemblPlants"/>
        </authorList>
    </citation>
    <scope>IDENTIFICATION</scope>
</reference>
<dbReference type="Pfam" id="PF12274">
    <property type="entry name" value="DUF3615"/>
    <property type="match status" value="1"/>
</dbReference>
<protein>
    <submittedName>
        <fullName evidence="4">Uncharacterized protein</fullName>
    </submittedName>
</protein>
<dbReference type="AlphaFoldDB" id="N1R3H8"/>
<organism evidence="4">
    <name type="scientific">Aegilops tauschii</name>
    <name type="common">Tausch's goatgrass</name>
    <name type="synonym">Aegilops squarrosa</name>
    <dbReference type="NCBI Taxonomy" id="37682"/>
    <lineage>
        <taxon>Eukaryota</taxon>
        <taxon>Viridiplantae</taxon>
        <taxon>Streptophyta</taxon>
        <taxon>Embryophyta</taxon>
        <taxon>Tracheophyta</taxon>
        <taxon>Spermatophyta</taxon>
        <taxon>Magnoliopsida</taxon>
        <taxon>Liliopsida</taxon>
        <taxon>Poales</taxon>
        <taxon>Poaceae</taxon>
        <taxon>BOP clade</taxon>
        <taxon>Pooideae</taxon>
        <taxon>Triticodae</taxon>
        <taxon>Triticeae</taxon>
        <taxon>Triticinae</taxon>
        <taxon>Aegilops</taxon>
    </lineage>
</organism>
<feature type="domain" description="DUF3615" evidence="2">
    <location>
        <begin position="491"/>
        <end position="588"/>
    </location>
</feature>
<evidence type="ECO:0000256" key="1">
    <source>
        <dbReference type="SAM" id="MobiDB-lite"/>
    </source>
</evidence>
<dbReference type="ExpressionAtlas" id="N1R3H8">
    <property type="expression patterns" value="baseline"/>
</dbReference>
<feature type="region of interest" description="Disordered" evidence="1">
    <location>
        <begin position="632"/>
        <end position="665"/>
    </location>
</feature>
<feature type="compositionally biased region" description="Low complexity" evidence="1">
    <location>
        <begin position="641"/>
        <end position="651"/>
    </location>
</feature>
<proteinExistence type="predicted"/>
<dbReference type="Pfam" id="PF20235">
    <property type="entry name" value="PIR2-like_helical"/>
    <property type="match status" value="2"/>
</dbReference>
<evidence type="ECO:0000259" key="2">
    <source>
        <dbReference type="Pfam" id="PF12274"/>
    </source>
</evidence>
<evidence type="ECO:0000259" key="3">
    <source>
        <dbReference type="Pfam" id="PF20235"/>
    </source>
</evidence>
<dbReference type="InterPro" id="IPR046527">
    <property type="entry name" value="PIR2-like_helical"/>
</dbReference>
<dbReference type="PANTHER" id="PTHR33120:SF54">
    <property type="entry name" value="PIR2-LIKE HELICAL DOMAIN-CONTAINING PROTEIN"/>
    <property type="match status" value="1"/>
</dbReference>
<name>N1R3H8_AEGTA</name>
<dbReference type="InterPro" id="IPR022059">
    <property type="entry name" value="DUF3615"/>
</dbReference>
<accession>N1R3H8</accession>
<feature type="region of interest" description="Disordered" evidence="1">
    <location>
        <begin position="40"/>
        <end position="65"/>
    </location>
</feature>
<dbReference type="PANTHER" id="PTHR33120">
    <property type="entry name" value="EXPRESSED PROTEIN-RELATED"/>
    <property type="match status" value="1"/>
</dbReference>
<dbReference type="EnsemblPlants" id="EMT16135">
    <property type="protein sequence ID" value="EMT16135"/>
    <property type="gene ID" value="F775_14526"/>
</dbReference>
<feature type="compositionally biased region" description="Acidic residues" evidence="1">
    <location>
        <begin position="652"/>
        <end position="661"/>
    </location>
</feature>